<feature type="transmembrane region" description="Helical" evidence="1">
    <location>
        <begin position="95"/>
        <end position="110"/>
    </location>
</feature>
<keyword evidence="2" id="KW-0808">Transferase</keyword>
<name>A0A1L7JNP5_CLOBO</name>
<dbReference type="AlphaFoldDB" id="A0A1L7JNP5"/>
<accession>A0A1L7JNP5</accession>
<keyword evidence="1" id="KW-0472">Membrane</keyword>
<keyword evidence="1" id="KW-0812">Transmembrane</keyword>
<dbReference type="GO" id="GO:0003887">
    <property type="term" value="F:DNA-directed DNA polymerase activity"/>
    <property type="evidence" value="ECO:0007669"/>
    <property type="project" value="UniProtKB-EC"/>
</dbReference>
<proteinExistence type="predicted"/>
<keyword evidence="2" id="KW-0614">Plasmid</keyword>
<organism evidence="2">
    <name type="scientific">Clostridium botulinum</name>
    <dbReference type="NCBI Taxonomy" id="1491"/>
    <lineage>
        <taxon>Bacteria</taxon>
        <taxon>Bacillati</taxon>
        <taxon>Bacillota</taxon>
        <taxon>Clostridia</taxon>
        <taxon>Eubacteriales</taxon>
        <taxon>Clostridiaceae</taxon>
        <taxon>Clostridium</taxon>
    </lineage>
</organism>
<sequence>MNNANDINNIFEQSKQYVINALLESPKDYIVDIGNGLKSSQISYNNDIVNIIPLNDNDRKILINGIKALNAGFIKTLRENNIEVQKLIYNKSKRAITLMSLIISVIALFIL</sequence>
<gene>
    <name evidence="2" type="primary">dnaX</name>
    <name evidence="2" type="ORF">NPD8_4237</name>
</gene>
<keyword evidence="2" id="KW-0548">Nucleotidyltransferase</keyword>
<evidence type="ECO:0000256" key="1">
    <source>
        <dbReference type="SAM" id="Phobius"/>
    </source>
</evidence>
<keyword evidence="1" id="KW-1133">Transmembrane helix</keyword>
<dbReference type="EC" id="2.7.7.7" evidence="2"/>
<protein>
    <submittedName>
        <fullName evidence="2">DNA polymerase III, subunits gamma and tau</fullName>
        <ecNumber evidence="2">2.7.7.7</ecNumber>
    </submittedName>
</protein>
<evidence type="ECO:0000313" key="2">
    <source>
        <dbReference type="EMBL" id="APU87113.1"/>
    </source>
</evidence>
<geneLocation type="plasmid" evidence="2">
    <name>pNPD8_2</name>
</geneLocation>
<reference evidence="2" key="1">
    <citation type="submission" date="2016-05" db="EMBL/GenBank/DDBJ databases">
        <authorList>
            <person name="Lavstsen T."/>
            <person name="Jespersen J.S."/>
        </authorList>
    </citation>
    <scope>NUCLEOTIDE SEQUENCE</scope>
    <source>
        <strain evidence="2">CDC69096</strain>
        <plasmid evidence="2">pNPD8_2</plasmid>
    </source>
</reference>
<dbReference type="RefSeq" id="WP_236893490.1">
    <property type="nucleotide sequence ID" value="NZ_CP015714.1"/>
</dbReference>
<dbReference type="EMBL" id="CP015714">
    <property type="protein sequence ID" value="APU87113.1"/>
    <property type="molecule type" value="Genomic_DNA"/>
</dbReference>